<accession>A0A7W0DUC9</accession>
<gene>
    <name evidence="2" type="ORF">H1D24_33745</name>
</gene>
<feature type="region of interest" description="Disordered" evidence="1">
    <location>
        <begin position="1"/>
        <end position="98"/>
    </location>
</feature>
<protein>
    <submittedName>
        <fullName evidence="2">Uncharacterized protein</fullName>
    </submittedName>
</protein>
<dbReference type="EMBL" id="JACEHE010000030">
    <property type="protein sequence ID" value="MBA2950604.1"/>
    <property type="molecule type" value="Genomic_DNA"/>
</dbReference>
<comment type="caution">
    <text evidence="2">The sequence shown here is derived from an EMBL/GenBank/DDBJ whole genome shotgun (WGS) entry which is preliminary data.</text>
</comment>
<feature type="compositionally biased region" description="Low complexity" evidence="1">
    <location>
        <begin position="65"/>
        <end position="76"/>
    </location>
</feature>
<evidence type="ECO:0000313" key="2">
    <source>
        <dbReference type="EMBL" id="MBA2950604.1"/>
    </source>
</evidence>
<evidence type="ECO:0000256" key="1">
    <source>
        <dbReference type="SAM" id="MobiDB-lite"/>
    </source>
</evidence>
<evidence type="ECO:0000313" key="3">
    <source>
        <dbReference type="Proteomes" id="UP000545761"/>
    </source>
</evidence>
<dbReference type="AlphaFoldDB" id="A0A7W0DUC9"/>
<dbReference type="Proteomes" id="UP000545761">
    <property type="component" value="Unassembled WGS sequence"/>
</dbReference>
<dbReference type="RefSeq" id="WP_181661556.1">
    <property type="nucleotide sequence ID" value="NZ_JACEHE010000030.1"/>
</dbReference>
<sequence length="98" mass="9957">MVVAGGAEGGQAAERGDVDDAARAAGAHARHYGAGGEKATSTRKAHTVSDAVTEGEDDSARDADSSSSTRSPPHSHSTLDRRPTSGPPKPTDASRYKA</sequence>
<proteinExistence type="predicted"/>
<organism evidence="2 3">
    <name type="scientific">Streptomyces himalayensis subsp. himalayensis</name>
    <dbReference type="NCBI Taxonomy" id="2756131"/>
    <lineage>
        <taxon>Bacteria</taxon>
        <taxon>Bacillati</taxon>
        <taxon>Actinomycetota</taxon>
        <taxon>Actinomycetes</taxon>
        <taxon>Kitasatosporales</taxon>
        <taxon>Streptomycetaceae</taxon>
        <taxon>Streptomyces</taxon>
        <taxon>Streptomyces himalayensis</taxon>
    </lineage>
</organism>
<reference evidence="2 3" key="1">
    <citation type="submission" date="2020-07" db="EMBL/GenBank/DDBJ databases">
        <title>Streptomyces isolated from Indian soil.</title>
        <authorList>
            <person name="Mandal S."/>
            <person name="Maiti P.K."/>
        </authorList>
    </citation>
    <scope>NUCLEOTIDE SEQUENCE [LARGE SCALE GENOMIC DNA]</scope>
    <source>
        <strain evidence="2 3">PSKA28</strain>
    </source>
</reference>
<name>A0A7W0DUC9_9ACTN</name>